<accession>A0A420WQ95</accession>
<dbReference type="Pfam" id="PF25989">
    <property type="entry name" value="YknX_C"/>
    <property type="match status" value="1"/>
</dbReference>
<comment type="similarity">
    <text evidence="2">Belongs to the membrane fusion protein (MFP) (TC 8.A.1) family.</text>
</comment>
<comment type="caution">
    <text evidence="13">The sequence shown here is derived from an EMBL/GenBank/DDBJ whole genome shotgun (WGS) entry which is preliminary data.</text>
</comment>
<dbReference type="Pfam" id="PF25944">
    <property type="entry name" value="Beta-barrel_RND"/>
    <property type="match status" value="1"/>
</dbReference>
<dbReference type="SUPFAM" id="SSF111369">
    <property type="entry name" value="HlyD-like secretion proteins"/>
    <property type="match status" value="1"/>
</dbReference>
<evidence type="ECO:0000256" key="6">
    <source>
        <dbReference type="SAM" id="Coils"/>
    </source>
</evidence>
<dbReference type="Gene3D" id="1.10.287.470">
    <property type="entry name" value="Helix hairpin bin"/>
    <property type="match status" value="1"/>
</dbReference>
<organism evidence="13 14">
    <name type="scientific">Oceanibaculum indicum</name>
    <dbReference type="NCBI Taxonomy" id="526216"/>
    <lineage>
        <taxon>Bacteria</taxon>
        <taxon>Pseudomonadati</taxon>
        <taxon>Pseudomonadota</taxon>
        <taxon>Alphaproteobacteria</taxon>
        <taxon>Rhodospirillales</taxon>
        <taxon>Oceanibaculaceae</taxon>
        <taxon>Oceanibaculum</taxon>
    </lineage>
</organism>
<evidence type="ECO:0000256" key="7">
    <source>
        <dbReference type="SAM" id="MobiDB-lite"/>
    </source>
</evidence>
<dbReference type="InterPro" id="IPR058624">
    <property type="entry name" value="MdtA-like_HH"/>
</dbReference>
<evidence type="ECO:0000256" key="3">
    <source>
        <dbReference type="ARBA" id="ARBA00022475"/>
    </source>
</evidence>
<dbReference type="Gene3D" id="2.40.50.100">
    <property type="match status" value="1"/>
</dbReference>
<keyword evidence="8" id="KW-0812">Transmembrane</keyword>
<evidence type="ECO:0000259" key="10">
    <source>
        <dbReference type="Pfam" id="PF25917"/>
    </source>
</evidence>
<keyword evidence="3" id="KW-1003">Cell membrane</keyword>
<evidence type="ECO:0000256" key="1">
    <source>
        <dbReference type="ARBA" id="ARBA00004236"/>
    </source>
</evidence>
<evidence type="ECO:0000256" key="2">
    <source>
        <dbReference type="ARBA" id="ARBA00009477"/>
    </source>
</evidence>
<dbReference type="NCBIfam" id="NF008589">
    <property type="entry name" value="PRK11556.1"/>
    <property type="match status" value="1"/>
</dbReference>
<evidence type="ECO:0000259" key="9">
    <source>
        <dbReference type="Pfam" id="PF25876"/>
    </source>
</evidence>
<dbReference type="EMBL" id="RBIG01000001">
    <property type="protein sequence ID" value="RKQ73055.1"/>
    <property type="molecule type" value="Genomic_DNA"/>
</dbReference>
<dbReference type="Proteomes" id="UP000277424">
    <property type="component" value="Unassembled WGS sequence"/>
</dbReference>
<evidence type="ECO:0000259" key="11">
    <source>
        <dbReference type="Pfam" id="PF25944"/>
    </source>
</evidence>
<feature type="region of interest" description="Disordered" evidence="7">
    <location>
        <begin position="1"/>
        <end position="25"/>
    </location>
</feature>
<sequence length="425" mass="45612">MTEPELPSSADRPASERPVSGRPSSGRRVSAILFLVTLAIAGALAWHYLLRTPEVPQPGPMTRGGGANPWAAPVPVRVVPAAVEDMAVEVKAIGTVAPMNTVVVRSRVDGLLHSVLFQEGERVEAGEVLAEIDPEPFRVALAQAEGTLQQNLAQLKNAESDLAIYKRLFQQDSIARQQLDAQEALVNQLRGTLMTNRAQVDNAKLQLSYTKITAPIGGRLGLRRIDAGNLIASGDTEGLVTITQTQPIAVQFTVPEVQLADVRAAHRAGRLLAVEAWDRSERQMLAEGVLTTLDNQIDIATGTLRLKAQFENEDDALFPNQFVNVRLRVRTLEGAVTIPADAVQYGAQGTYVYMIVDGKATVRPVSLGPTSGGRIAVTESLTKGDEVVLEGLDRLREGREVTIVKEGGSGSPAQNIPAQRPNRGG</sequence>
<feature type="transmembrane region" description="Helical" evidence="8">
    <location>
        <begin position="29"/>
        <end position="49"/>
    </location>
</feature>
<feature type="domain" description="Multidrug resistance protein MdtA-like beta-barrel" evidence="11">
    <location>
        <begin position="247"/>
        <end position="329"/>
    </location>
</feature>
<dbReference type="GO" id="GO:0015562">
    <property type="term" value="F:efflux transmembrane transporter activity"/>
    <property type="evidence" value="ECO:0007669"/>
    <property type="project" value="TreeGrafter"/>
</dbReference>
<dbReference type="InterPro" id="IPR058625">
    <property type="entry name" value="MdtA-like_BSH"/>
</dbReference>
<keyword evidence="8" id="KW-1133">Transmembrane helix</keyword>
<dbReference type="Gene3D" id="2.40.420.20">
    <property type="match status" value="1"/>
</dbReference>
<evidence type="ECO:0000256" key="8">
    <source>
        <dbReference type="SAM" id="Phobius"/>
    </source>
</evidence>
<dbReference type="RefSeq" id="WP_244922214.1">
    <property type="nucleotide sequence ID" value="NZ_RBIG01000001.1"/>
</dbReference>
<dbReference type="Gene3D" id="2.40.30.170">
    <property type="match status" value="1"/>
</dbReference>
<proteinExistence type="inferred from homology"/>
<comment type="subcellular location">
    <subcellularLocation>
        <location evidence="1">Cell membrane</location>
    </subcellularLocation>
</comment>
<protein>
    <submittedName>
        <fullName evidence="13">Multidrug efflux system membrane fusion protein</fullName>
    </submittedName>
</protein>
<evidence type="ECO:0000259" key="12">
    <source>
        <dbReference type="Pfam" id="PF25989"/>
    </source>
</evidence>
<gene>
    <name evidence="13" type="ORF">BCL74_0826</name>
</gene>
<keyword evidence="4" id="KW-0997">Cell inner membrane</keyword>
<evidence type="ECO:0000313" key="13">
    <source>
        <dbReference type="EMBL" id="RKQ73055.1"/>
    </source>
</evidence>
<name>A0A420WQ95_9PROT</name>
<reference evidence="13 14" key="1">
    <citation type="submission" date="2018-10" db="EMBL/GenBank/DDBJ databases">
        <title>Comparative analysis of microorganisms from saline springs in Andes Mountain Range, Colombia.</title>
        <authorList>
            <person name="Rubin E."/>
        </authorList>
    </citation>
    <scope>NUCLEOTIDE SEQUENCE [LARGE SCALE GENOMIC DNA]</scope>
    <source>
        <strain evidence="13 14">USBA 36</strain>
    </source>
</reference>
<dbReference type="NCBIfam" id="TIGR01730">
    <property type="entry name" value="RND_mfp"/>
    <property type="match status" value="1"/>
</dbReference>
<feature type="domain" description="Multidrug resistance protein MdtA-like alpha-helical hairpin" evidence="9">
    <location>
        <begin position="141"/>
        <end position="210"/>
    </location>
</feature>
<dbReference type="InterPro" id="IPR058626">
    <property type="entry name" value="MdtA-like_b-barrel"/>
</dbReference>
<feature type="domain" description="Multidrug resistance protein MdtA-like barrel-sandwich hybrid" evidence="10">
    <location>
        <begin position="100"/>
        <end position="243"/>
    </location>
</feature>
<dbReference type="InterPro" id="IPR006143">
    <property type="entry name" value="RND_pump_MFP"/>
</dbReference>
<feature type="domain" description="YknX-like C-terminal permuted SH3-like" evidence="12">
    <location>
        <begin position="335"/>
        <end position="403"/>
    </location>
</feature>
<keyword evidence="6" id="KW-0175">Coiled coil</keyword>
<dbReference type="AlphaFoldDB" id="A0A420WQ95"/>
<dbReference type="Pfam" id="PF25876">
    <property type="entry name" value="HH_MFP_RND"/>
    <property type="match status" value="1"/>
</dbReference>
<dbReference type="PANTHER" id="PTHR30469:SF12">
    <property type="entry name" value="MULTIDRUG RESISTANCE PROTEIN MDTA"/>
    <property type="match status" value="1"/>
</dbReference>
<keyword evidence="5 8" id="KW-0472">Membrane</keyword>
<feature type="region of interest" description="Disordered" evidence="7">
    <location>
        <begin position="405"/>
        <end position="425"/>
    </location>
</feature>
<dbReference type="Pfam" id="PF25917">
    <property type="entry name" value="BSH_RND"/>
    <property type="match status" value="1"/>
</dbReference>
<evidence type="ECO:0000256" key="4">
    <source>
        <dbReference type="ARBA" id="ARBA00022519"/>
    </source>
</evidence>
<evidence type="ECO:0000313" key="14">
    <source>
        <dbReference type="Proteomes" id="UP000277424"/>
    </source>
</evidence>
<evidence type="ECO:0000256" key="5">
    <source>
        <dbReference type="ARBA" id="ARBA00023136"/>
    </source>
</evidence>
<dbReference type="PANTHER" id="PTHR30469">
    <property type="entry name" value="MULTIDRUG RESISTANCE PROTEIN MDTA"/>
    <property type="match status" value="1"/>
</dbReference>
<dbReference type="GO" id="GO:1990281">
    <property type="term" value="C:efflux pump complex"/>
    <property type="evidence" value="ECO:0007669"/>
    <property type="project" value="TreeGrafter"/>
</dbReference>
<feature type="coiled-coil region" evidence="6">
    <location>
        <begin position="141"/>
        <end position="168"/>
    </location>
</feature>
<dbReference type="InterPro" id="IPR058637">
    <property type="entry name" value="YknX-like_C"/>
</dbReference>